<gene>
    <name evidence="2" type="ORF">HNR21_002269</name>
</gene>
<reference evidence="2 3" key="1">
    <citation type="submission" date="2020-08" db="EMBL/GenBank/DDBJ databases">
        <title>Sequencing the genomes of 1000 actinobacteria strains.</title>
        <authorList>
            <person name="Klenk H.-P."/>
        </authorList>
    </citation>
    <scope>NUCLEOTIDE SEQUENCE [LARGE SCALE GENOMIC DNA]</scope>
    <source>
        <strain evidence="2 3">DSM 45823</strain>
    </source>
</reference>
<name>A0A7W3MWV7_9ACTN</name>
<protein>
    <submittedName>
        <fullName evidence="2">Putative PurR-regulated permease PerM</fullName>
    </submittedName>
</protein>
<dbReference type="Proteomes" id="UP000539313">
    <property type="component" value="Unassembled WGS sequence"/>
</dbReference>
<accession>A0A7W3MWV7</accession>
<evidence type="ECO:0000313" key="3">
    <source>
        <dbReference type="Proteomes" id="UP000539313"/>
    </source>
</evidence>
<feature type="transmembrane region" description="Helical" evidence="1">
    <location>
        <begin position="36"/>
        <end position="53"/>
    </location>
</feature>
<dbReference type="AlphaFoldDB" id="A0A7W3MWV7"/>
<comment type="caution">
    <text evidence="2">The sequence shown here is derived from an EMBL/GenBank/DDBJ whole genome shotgun (WGS) entry which is preliminary data.</text>
</comment>
<keyword evidence="3" id="KW-1185">Reference proteome</keyword>
<proteinExistence type="predicted"/>
<sequence length="54" mass="6042">MDVTGFILLVFIGLMAAYLLRYVAARLRWPVPGYKGIIVVFVIAMLAIWGQSLD</sequence>
<evidence type="ECO:0000313" key="2">
    <source>
        <dbReference type="EMBL" id="MBA9003387.1"/>
    </source>
</evidence>
<keyword evidence="1" id="KW-0472">Membrane</keyword>
<organism evidence="2 3">
    <name type="scientific">Thermomonospora cellulosilytica</name>
    <dbReference type="NCBI Taxonomy" id="1411118"/>
    <lineage>
        <taxon>Bacteria</taxon>
        <taxon>Bacillati</taxon>
        <taxon>Actinomycetota</taxon>
        <taxon>Actinomycetes</taxon>
        <taxon>Streptosporangiales</taxon>
        <taxon>Thermomonosporaceae</taxon>
        <taxon>Thermomonospora</taxon>
    </lineage>
</organism>
<keyword evidence="1" id="KW-0812">Transmembrane</keyword>
<dbReference type="EMBL" id="JACJII010000001">
    <property type="protein sequence ID" value="MBA9003387.1"/>
    <property type="molecule type" value="Genomic_DNA"/>
</dbReference>
<evidence type="ECO:0000256" key="1">
    <source>
        <dbReference type="SAM" id="Phobius"/>
    </source>
</evidence>
<keyword evidence="1" id="KW-1133">Transmembrane helix</keyword>
<dbReference type="RefSeq" id="WP_182705153.1">
    <property type="nucleotide sequence ID" value="NZ_JACJII010000001.1"/>
</dbReference>
<feature type="transmembrane region" description="Helical" evidence="1">
    <location>
        <begin position="6"/>
        <end position="24"/>
    </location>
</feature>